<keyword evidence="1" id="KW-0614">Plasmid</keyword>
<evidence type="ECO:0000313" key="1">
    <source>
        <dbReference type="EMBL" id="ANI18850.1"/>
    </source>
</evidence>
<sequence>MEQLTIDGKPVEKTISLRCFQVDDHDYYAAADEAEARRLHCDLNEIESSDVDSCAEVVGELLDKPWQEEDQPGVVVGTLRQWLAEAKEPGWLAGTE</sequence>
<protein>
    <submittedName>
        <fullName evidence="1">Uncharacterized protein</fullName>
    </submittedName>
</protein>
<geneLocation type="plasmid" evidence="2">
    <name>prbl16</name>
</geneLocation>
<dbReference type="AlphaFoldDB" id="A0A1A9KNW5"/>
<reference evidence="1 2" key="1">
    <citation type="submission" date="2016-05" db="EMBL/GenBank/DDBJ databases">
        <title>Genome Sequence of Pseudomonas citronellolis Strain SJTE-3, an Estrogens and Persistent Organic Pollutants degradation strain.</title>
        <authorList>
            <person name="Liang R."/>
        </authorList>
    </citation>
    <scope>NUCLEOTIDE SEQUENCE [LARGE SCALE GENOMIC DNA]</scope>
    <source>
        <strain evidence="1 2">SJTE-3</strain>
        <plasmid evidence="2">Plasmid prbl16</plasmid>
    </source>
</reference>
<proteinExistence type="predicted"/>
<organism evidence="1 2">
    <name type="scientific">Pseudomonas citronellolis</name>
    <dbReference type="NCBI Taxonomy" id="53408"/>
    <lineage>
        <taxon>Bacteria</taxon>
        <taxon>Pseudomonadati</taxon>
        <taxon>Pseudomonadota</taxon>
        <taxon>Gammaproteobacteria</taxon>
        <taxon>Pseudomonadales</taxon>
        <taxon>Pseudomonadaceae</taxon>
        <taxon>Pseudomonas</taxon>
    </lineage>
</organism>
<dbReference type="Proteomes" id="UP000077748">
    <property type="component" value="Plasmid pRBL16"/>
</dbReference>
<dbReference type="RefSeq" id="WP_010792836.1">
    <property type="nucleotide sequence ID" value="NZ_CP015879.1"/>
</dbReference>
<accession>A0A1A9KNW5</accession>
<evidence type="ECO:0000313" key="2">
    <source>
        <dbReference type="Proteomes" id="UP000077748"/>
    </source>
</evidence>
<gene>
    <name evidence="1" type="ORF">A9C11_32880</name>
</gene>
<name>A0A1A9KNW5_9PSED</name>
<dbReference type="EMBL" id="CP015879">
    <property type="protein sequence ID" value="ANI18850.1"/>
    <property type="molecule type" value="Genomic_DNA"/>
</dbReference>